<keyword evidence="3 5" id="KW-0067">ATP-binding</keyword>
<dbReference type="Gene3D" id="3.30.420.40">
    <property type="match status" value="2"/>
</dbReference>
<dbReference type="InterPro" id="IPR043129">
    <property type="entry name" value="ATPase_NBD"/>
</dbReference>
<dbReference type="SUPFAM" id="SSF100920">
    <property type="entry name" value="Heat shock protein 70kD (HSP70), peptide-binding domain"/>
    <property type="match status" value="1"/>
</dbReference>
<dbReference type="AlphaFoldDB" id="A0A4V1ERI0"/>
<dbReference type="GO" id="GO:0140662">
    <property type="term" value="F:ATP-dependent protein folding chaperone"/>
    <property type="evidence" value="ECO:0007669"/>
    <property type="project" value="InterPro"/>
</dbReference>
<gene>
    <name evidence="6" type="ORF">FDQ92_05675</name>
</gene>
<sequence>MEPIIGIDLGTTNSEVAFAADGRVTVICDGDDGIVPSCVGLNDDGAVIVGVEARNQAVAAPERTVMSIKRRMGSDEQIALGPHRFSPQEISAFILKALRERAERHIGKPVTKAVITVPAYFTDAQRQATREAGEIAGLEVVRIINEPTAAALAYESHNPEDRCILVYDLGGGTFDVSIVRIEDGVVEVLASTGDNRLGGDDFDRRIVGHLLAHLAKEVGKNPPETPQLLARLKMAAEKAKIALSTAPFAMVEEDYLYQSNGRDVHLRLELARESFEAMIEPDLRRTMEAVNRALKDAEMLPSAIDDIILVGGSTRIPMIERMLEEKFNKRPRSHIDPDLCVAMGAGIQAAREMGLEGTGVLVDITPYTFGTSAIGDIDGVPSATMFVPIIRRNTKLPATRSEVFYTVHDRQEAVDVRVYQGEHPDAEDNVLLGNYIFKLTPAPAGSEIVLQFDLDLNGILKIRALEKKTGKTIDATIENAISRFSDDQLAETRSRVAGLWSTPDDSTGPAGGAAEMPVEEIPEAYAPLFRRAETLLADLDEEDRDEIVNLVEDIREALRENRTADAEALRSELDDALFYLEG</sequence>
<reference evidence="6 7" key="2">
    <citation type="submission" date="2019-05" db="EMBL/GenBank/DDBJ databases">
        <authorList>
            <person name="Suflita J.M."/>
            <person name="Marks C.R."/>
        </authorList>
    </citation>
    <scope>NUCLEOTIDE SEQUENCE [LARGE SCALE GENOMIC DNA]</scope>
    <source>
        <strain evidence="6 7">ALDC</strain>
    </source>
</reference>
<dbReference type="PRINTS" id="PR00301">
    <property type="entry name" value="HEATSHOCK70"/>
</dbReference>
<dbReference type="Gene3D" id="3.90.640.10">
    <property type="entry name" value="Actin, Chain A, domain 4"/>
    <property type="match status" value="1"/>
</dbReference>
<proteinExistence type="inferred from homology"/>
<evidence type="ECO:0000313" key="6">
    <source>
        <dbReference type="EMBL" id="QCQ21711.1"/>
    </source>
</evidence>
<evidence type="ECO:0000313" key="7">
    <source>
        <dbReference type="Proteomes" id="UP000298602"/>
    </source>
</evidence>
<accession>A0A4V1ERI0</accession>
<dbReference type="EMBL" id="CP040098">
    <property type="protein sequence ID" value="QCQ21711.1"/>
    <property type="molecule type" value="Genomic_DNA"/>
</dbReference>
<dbReference type="GO" id="GO:0005524">
    <property type="term" value="F:ATP binding"/>
    <property type="evidence" value="ECO:0007669"/>
    <property type="project" value="UniProtKB-KW"/>
</dbReference>
<keyword evidence="2 5" id="KW-0547">Nucleotide-binding</keyword>
<evidence type="ECO:0000256" key="4">
    <source>
        <dbReference type="ARBA" id="ARBA00023186"/>
    </source>
</evidence>
<evidence type="ECO:0000256" key="1">
    <source>
        <dbReference type="ARBA" id="ARBA00007381"/>
    </source>
</evidence>
<dbReference type="KEGG" id="dax:FDQ92_05675"/>
<name>A0A4V1ERI0_9BACT</name>
<evidence type="ECO:0000256" key="2">
    <source>
        <dbReference type="ARBA" id="ARBA00022741"/>
    </source>
</evidence>
<dbReference type="RefSeq" id="WP_137423680.1">
    <property type="nucleotide sequence ID" value="NZ_CP040098.1"/>
</dbReference>
<dbReference type="InterPro" id="IPR029047">
    <property type="entry name" value="HSP70_peptide-bd_sf"/>
</dbReference>
<dbReference type="Gene3D" id="2.60.34.10">
    <property type="entry name" value="Substrate Binding Domain Of DNAk, Chain A, domain 1"/>
    <property type="match status" value="1"/>
</dbReference>
<keyword evidence="7" id="KW-1185">Reference proteome</keyword>
<dbReference type="FunFam" id="3.90.640.10:FF:000003">
    <property type="entry name" value="Molecular chaperone DnaK"/>
    <property type="match status" value="1"/>
</dbReference>
<dbReference type="PROSITE" id="PS01036">
    <property type="entry name" value="HSP70_3"/>
    <property type="match status" value="1"/>
</dbReference>
<dbReference type="Proteomes" id="UP000298602">
    <property type="component" value="Chromosome"/>
</dbReference>
<dbReference type="PROSITE" id="PS00329">
    <property type="entry name" value="HSP70_2"/>
    <property type="match status" value="1"/>
</dbReference>
<reference evidence="6 7" key="1">
    <citation type="submission" date="2019-05" db="EMBL/GenBank/DDBJ databases">
        <title>The Complete Genome Sequence of the n-alkane-degrading Desulfoglaeba alkanexedens ALDC reveals multiple alkylsuccinate synthase gene clusters.</title>
        <authorList>
            <person name="Callaghan A.V."/>
            <person name="Davidova I.A."/>
            <person name="Duncan K.E."/>
            <person name="Morris B."/>
            <person name="McInerney M.J."/>
        </authorList>
    </citation>
    <scope>NUCLEOTIDE SEQUENCE [LARGE SCALE GENOMIC DNA]</scope>
    <source>
        <strain evidence="6 7">ALDC</strain>
    </source>
</reference>
<dbReference type="FunFam" id="3.30.420.40:FF:000071">
    <property type="entry name" value="Molecular chaperone DnaK"/>
    <property type="match status" value="1"/>
</dbReference>
<evidence type="ECO:0000256" key="3">
    <source>
        <dbReference type="ARBA" id="ARBA00022840"/>
    </source>
</evidence>
<protein>
    <submittedName>
        <fullName evidence="6">Heat-shock protein Hsp70</fullName>
    </submittedName>
</protein>
<keyword evidence="4" id="KW-0143">Chaperone</keyword>
<dbReference type="InterPro" id="IPR018181">
    <property type="entry name" value="Heat_shock_70_CS"/>
</dbReference>
<dbReference type="OrthoDB" id="9766019at2"/>
<dbReference type="Pfam" id="PF00012">
    <property type="entry name" value="HSP70"/>
    <property type="match status" value="2"/>
</dbReference>
<evidence type="ECO:0000256" key="5">
    <source>
        <dbReference type="RuleBase" id="RU003322"/>
    </source>
</evidence>
<organism evidence="6 7">
    <name type="scientific">Desulfoglaeba alkanexedens ALDC</name>
    <dbReference type="NCBI Taxonomy" id="980445"/>
    <lineage>
        <taxon>Bacteria</taxon>
        <taxon>Pseudomonadati</taxon>
        <taxon>Thermodesulfobacteriota</taxon>
        <taxon>Syntrophobacteria</taxon>
        <taxon>Syntrophobacterales</taxon>
        <taxon>Syntrophobacteraceae</taxon>
        <taxon>Desulfoglaeba</taxon>
    </lineage>
</organism>
<dbReference type="PANTHER" id="PTHR19375">
    <property type="entry name" value="HEAT SHOCK PROTEIN 70KDA"/>
    <property type="match status" value="1"/>
</dbReference>
<dbReference type="SUPFAM" id="SSF53067">
    <property type="entry name" value="Actin-like ATPase domain"/>
    <property type="match status" value="2"/>
</dbReference>
<dbReference type="InterPro" id="IPR013126">
    <property type="entry name" value="Hsp_70_fam"/>
</dbReference>
<comment type="similarity">
    <text evidence="1 5">Belongs to the heat shock protein 70 family.</text>
</comment>
<dbReference type="PROSITE" id="PS00297">
    <property type="entry name" value="HSP70_1"/>
    <property type="match status" value="1"/>
</dbReference>